<dbReference type="GO" id="GO:0016301">
    <property type="term" value="F:kinase activity"/>
    <property type="evidence" value="ECO:0007669"/>
    <property type="project" value="UniProtKB-KW"/>
</dbReference>
<comment type="caution">
    <text evidence="1">The sequence shown here is derived from an EMBL/GenBank/DDBJ whole genome shotgun (WGS) entry which is preliminary data.</text>
</comment>
<gene>
    <name evidence="1" type="ORF">PMG71_02880</name>
</gene>
<dbReference type="RefSeq" id="WP_283752130.1">
    <property type="nucleotide sequence ID" value="NZ_JAQOSP010000016.1"/>
</dbReference>
<keyword evidence="2" id="KW-1185">Reference proteome</keyword>
<name>A0ABT7APX7_9CYAN</name>
<reference evidence="1 2" key="1">
    <citation type="submission" date="2023-01" db="EMBL/GenBank/DDBJ databases">
        <title>Novel diversity within Roseofilum (Cyanobacteria; Desertifilaceae) from marine benthic mats with descriptions of four novel species.</title>
        <authorList>
            <person name="Wang Y."/>
            <person name="Berthold D.E."/>
            <person name="Hu J."/>
            <person name="Lefler F.W."/>
            <person name="Laughinghouse H.D. IV."/>
        </authorList>
    </citation>
    <scope>NUCLEOTIDE SEQUENCE [LARGE SCALE GENOMIC DNA]</scope>
    <source>
        <strain evidence="1 2">BLCC-M154</strain>
    </source>
</reference>
<sequence>MAVSCHFIVEGNPVIVYASRNGNPKKVLPKLQRFLDTFTQERDTMGETVNTPECLVAQIIVRFGFELCEDDFSNLRVGLKYDPHVDYLYQVRSNFTVTVMEPLDAYRQQPELGVEGCQVLTEEALV</sequence>
<dbReference type="EMBL" id="JAQOSP010000016">
    <property type="protein sequence ID" value="MDJ1168366.1"/>
    <property type="molecule type" value="Genomic_DNA"/>
</dbReference>
<proteinExistence type="predicted"/>
<keyword evidence="1" id="KW-0418">Kinase</keyword>
<accession>A0ABT7APX7</accession>
<evidence type="ECO:0000313" key="1">
    <source>
        <dbReference type="EMBL" id="MDJ1168366.1"/>
    </source>
</evidence>
<keyword evidence="1" id="KW-0808">Transferase</keyword>
<evidence type="ECO:0000313" key="2">
    <source>
        <dbReference type="Proteomes" id="UP001235303"/>
    </source>
</evidence>
<dbReference type="Proteomes" id="UP001235303">
    <property type="component" value="Unassembled WGS sequence"/>
</dbReference>
<organism evidence="1 2">
    <name type="scientific">Roseofilum acuticapitatum BLCC-M154</name>
    <dbReference type="NCBI Taxonomy" id="3022444"/>
    <lineage>
        <taxon>Bacteria</taxon>
        <taxon>Bacillati</taxon>
        <taxon>Cyanobacteriota</taxon>
        <taxon>Cyanophyceae</taxon>
        <taxon>Desertifilales</taxon>
        <taxon>Desertifilaceae</taxon>
        <taxon>Roseofilum</taxon>
        <taxon>Roseofilum acuticapitatum</taxon>
    </lineage>
</organism>
<protein>
    <submittedName>
        <fullName evidence="1">Histidine kinase</fullName>
    </submittedName>
</protein>